<name>A0A0G0E498_UNCC3</name>
<feature type="transmembrane region" description="Helical" evidence="1">
    <location>
        <begin position="343"/>
        <end position="366"/>
    </location>
</feature>
<sequence length="535" mass="63086">MTEIPEQYDLNSKFEKLLNVYESETQVKQTQKRSETIKVNFVISAAASFYEMIRNAVEYREQHLLRRAAIERMLKRLIYLQNTSEETAEGLIRELIWARYLENEKIPESKIKEVSIIIDNYLELWKEFNHLKLEVKGTKGNFEFLLSLASCEIEENLSSAVKREAMFDYTYKTLFPHVNFETDKYNEEEKIYIFRVALRKALLKADRALLSFDLFKKYFPSWDKSNREYKNIARDLILVRRKINEIITSKITEKLFYYCRNNISPFLILQDALEKNPFDVRQKVKNTTFLNQLIKKITEEKYSRIRSKLTVATTRSIIYIFLTKMLLAILIEFPFEKIVLKEINYFTLAINLIVPPAIMFLVTLTIRVPGEKNTIAIQDYIRSIIYDSIPDEIIDYKERKKLSKSKRLIFGVLYSIGFVFTFGAIVYFLVKMNFNIIGGGIFILFLTLVSFFGYMIRQQVRDINLIRSSQNGISTLTDIFAFPIIRTGSILSGQFAKLNLPVYVFDLFIEAPFKTIINLFEEWFSFVRDRKDEIV</sequence>
<keyword evidence="1" id="KW-0472">Membrane</keyword>
<organism evidence="2 3">
    <name type="scientific">candidate division CPR3 bacterium GW2011_GWF2_35_18</name>
    <dbReference type="NCBI Taxonomy" id="1618350"/>
    <lineage>
        <taxon>Bacteria</taxon>
        <taxon>Bacteria division CPR3</taxon>
    </lineage>
</organism>
<evidence type="ECO:0000313" key="2">
    <source>
        <dbReference type="EMBL" id="KKP70160.1"/>
    </source>
</evidence>
<keyword evidence="1" id="KW-1133">Transmembrane helix</keyword>
<keyword evidence="1" id="KW-0812">Transmembrane</keyword>
<dbReference type="EMBL" id="LBQB01000001">
    <property type="protein sequence ID" value="KKP70160.1"/>
    <property type="molecule type" value="Genomic_DNA"/>
</dbReference>
<gene>
    <name evidence="2" type="ORF">UR67_C0001G0069</name>
</gene>
<feature type="transmembrane region" description="Helical" evidence="1">
    <location>
        <begin position="408"/>
        <end position="430"/>
    </location>
</feature>
<evidence type="ECO:0000313" key="3">
    <source>
        <dbReference type="Proteomes" id="UP000034581"/>
    </source>
</evidence>
<dbReference type="Proteomes" id="UP000034581">
    <property type="component" value="Unassembled WGS sequence"/>
</dbReference>
<evidence type="ECO:0000256" key="1">
    <source>
        <dbReference type="SAM" id="Phobius"/>
    </source>
</evidence>
<feature type="transmembrane region" description="Helical" evidence="1">
    <location>
        <begin position="436"/>
        <end position="456"/>
    </location>
</feature>
<proteinExistence type="predicted"/>
<dbReference type="STRING" id="1618350.UR67_C0001G0069"/>
<accession>A0A0G0E498</accession>
<protein>
    <submittedName>
        <fullName evidence="2">Uncharacterized protein</fullName>
    </submittedName>
</protein>
<reference evidence="2 3" key="1">
    <citation type="journal article" date="2015" name="Nature">
        <title>rRNA introns, odd ribosomes, and small enigmatic genomes across a large radiation of phyla.</title>
        <authorList>
            <person name="Brown C.T."/>
            <person name="Hug L.A."/>
            <person name="Thomas B.C."/>
            <person name="Sharon I."/>
            <person name="Castelle C.J."/>
            <person name="Singh A."/>
            <person name="Wilkins M.J."/>
            <person name="Williams K.H."/>
            <person name="Banfield J.F."/>
        </authorList>
    </citation>
    <scope>NUCLEOTIDE SEQUENCE [LARGE SCALE GENOMIC DNA]</scope>
</reference>
<feature type="transmembrane region" description="Helical" evidence="1">
    <location>
        <begin position="309"/>
        <end position="331"/>
    </location>
</feature>
<dbReference type="AlphaFoldDB" id="A0A0G0E498"/>
<comment type="caution">
    <text evidence="2">The sequence shown here is derived from an EMBL/GenBank/DDBJ whole genome shotgun (WGS) entry which is preliminary data.</text>
</comment>